<name>A0ABV1BU01_9FIRM</name>
<reference evidence="2 3" key="1">
    <citation type="submission" date="2024-03" db="EMBL/GenBank/DDBJ databases">
        <title>Human intestinal bacterial collection.</title>
        <authorList>
            <person name="Pauvert C."/>
            <person name="Hitch T.C.A."/>
            <person name="Clavel T."/>
        </authorList>
    </citation>
    <scope>NUCLEOTIDE SEQUENCE [LARGE SCALE GENOMIC DNA]</scope>
    <source>
        <strain evidence="2 3">CLA-AA-H255</strain>
    </source>
</reference>
<evidence type="ECO:0000256" key="1">
    <source>
        <dbReference type="SAM" id="Phobius"/>
    </source>
</evidence>
<sequence length="46" mass="5339">MCRMLGFIMFWIAVGMIIGLIFTGSMFWHIVIIIALIIIGYNMFCH</sequence>
<keyword evidence="1" id="KW-0812">Transmembrane</keyword>
<dbReference type="RefSeq" id="WP_022501820.1">
    <property type="nucleotide sequence ID" value="NZ_DAWCMB010000396.1"/>
</dbReference>
<dbReference type="Proteomes" id="UP001442364">
    <property type="component" value="Unassembled WGS sequence"/>
</dbReference>
<keyword evidence="3" id="KW-1185">Reference proteome</keyword>
<evidence type="ECO:0000313" key="3">
    <source>
        <dbReference type="Proteomes" id="UP001442364"/>
    </source>
</evidence>
<accession>A0ABV1BU01</accession>
<keyword evidence="1" id="KW-1133">Transmembrane helix</keyword>
<keyword evidence="1" id="KW-0472">Membrane</keyword>
<organism evidence="2 3">
    <name type="scientific">[Lactobacillus] rogosae</name>
    <dbReference type="NCBI Taxonomy" id="706562"/>
    <lineage>
        <taxon>Bacteria</taxon>
        <taxon>Bacillati</taxon>
        <taxon>Bacillota</taxon>
        <taxon>Clostridia</taxon>
        <taxon>Lachnospirales</taxon>
        <taxon>Lachnospiraceae</taxon>
        <taxon>Lachnospira</taxon>
    </lineage>
</organism>
<gene>
    <name evidence="2" type="ORF">WMO14_01365</name>
</gene>
<evidence type="ECO:0008006" key="4">
    <source>
        <dbReference type="Google" id="ProtNLM"/>
    </source>
</evidence>
<proteinExistence type="predicted"/>
<comment type="caution">
    <text evidence="2">The sequence shown here is derived from an EMBL/GenBank/DDBJ whole genome shotgun (WGS) entry which is preliminary data.</text>
</comment>
<feature type="transmembrane region" description="Helical" evidence="1">
    <location>
        <begin position="28"/>
        <end position="45"/>
    </location>
</feature>
<feature type="transmembrane region" description="Helical" evidence="1">
    <location>
        <begin position="5"/>
        <end position="22"/>
    </location>
</feature>
<dbReference type="EMBL" id="JBBMER010000001">
    <property type="protein sequence ID" value="MEQ2378535.1"/>
    <property type="molecule type" value="Genomic_DNA"/>
</dbReference>
<protein>
    <recommendedName>
        <fullName evidence="4">Lmo0937 family membrane protein</fullName>
    </recommendedName>
</protein>
<evidence type="ECO:0000313" key="2">
    <source>
        <dbReference type="EMBL" id="MEQ2378535.1"/>
    </source>
</evidence>